<evidence type="ECO:0000256" key="1">
    <source>
        <dbReference type="SAM" id="Coils"/>
    </source>
</evidence>
<dbReference type="Proteomes" id="UP001146120">
    <property type="component" value="Unassembled WGS sequence"/>
</dbReference>
<gene>
    <name evidence="2" type="ORF">N0F65_008147</name>
</gene>
<evidence type="ECO:0000313" key="3">
    <source>
        <dbReference type="Proteomes" id="UP001146120"/>
    </source>
</evidence>
<reference evidence="2" key="1">
    <citation type="submission" date="2022-11" db="EMBL/GenBank/DDBJ databases">
        <authorList>
            <person name="Morgan W.R."/>
            <person name="Tartar A."/>
        </authorList>
    </citation>
    <scope>NUCLEOTIDE SEQUENCE</scope>
    <source>
        <strain evidence="2">ARSEF 373</strain>
    </source>
</reference>
<feature type="coiled-coil region" evidence="1">
    <location>
        <begin position="59"/>
        <end position="93"/>
    </location>
</feature>
<name>A0AAV2YIX5_9STRA</name>
<keyword evidence="1" id="KW-0175">Coiled coil</keyword>
<reference evidence="2" key="2">
    <citation type="journal article" date="2023" name="Microbiol Resour">
        <title>Decontamination and Annotation of the Draft Genome Sequence of the Oomycete Lagenidium giganteum ARSEF 373.</title>
        <authorList>
            <person name="Morgan W.R."/>
            <person name="Tartar A."/>
        </authorList>
    </citation>
    <scope>NUCLEOTIDE SEQUENCE</scope>
    <source>
        <strain evidence="2">ARSEF 373</strain>
    </source>
</reference>
<organism evidence="2 3">
    <name type="scientific">Lagenidium giganteum</name>
    <dbReference type="NCBI Taxonomy" id="4803"/>
    <lineage>
        <taxon>Eukaryota</taxon>
        <taxon>Sar</taxon>
        <taxon>Stramenopiles</taxon>
        <taxon>Oomycota</taxon>
        <taxon>Peronosporomycetes</taxon>
        <taxon>Pythiales</taxon>
        <taxon>Pythiaceae</taxon>
    </lineage>
</organism>
<dbReference type="AlphaFoldDB" id="A0AAV2YIX5"/>
<accession>A0AAV2YIX5</accession>
<keyword evidence="3" id="KW-1185">Reference proteome</keyword>
<proteinExistence type="predicted"/>
<sequence>MVSRKGNFNWQTTMANTMAKKRADGGGRDHAQPALQRLETLLREISCHEQRSNVEDVKRASAETQQRLLREQLAQAQEQLVAAQASKMKLCAQIGTLEQVDSNQGGVGETKEQNDRELVALRGELASLRGSHEIMGKKVENLVEANRSQKNAYIRLVVIYSFAISEPKLR</sequence>
<comment type="caution">
    <text evidence="2">The sequence shown here is derived from an EMBL/GenBank/DDBJ whole genome shotgun (WGS) entry which is preliminary data.</text>
</comment>
<evidence type="ECO:0000313" key="2">
    <source>
        <dbReference type="EMBL" id="DAZ93881.1"/>
    </source>
</evidence>
<protein>
    <submittedName>
        <fullName evidence="2">Uncharacterized protein</fullName>
    </submittedName>
</protein>
<dbReference type="EMBL" id="DAKRPA010000285">
    <property type="protein sequence ID" value="DAZ93881.1"/>
    <property type="molecule type" value="Genomic_DNA"/>
</dbReference>